<dbReference type="AlphaFoldDB" id="A0A2P2J2A9"/>
<reference evidence="2" key="1">
    <citation type="submission" date="2018-02" db="EMBL/GenBank/DDBJ databases">
        <title>Rhizophora mucronata_Transcriptome.</title>
        <authorList>
            <person name="Meera S.P."/>
            <person name="Sreeshan A."/>
            <person name="Augustine A."/>
        </authorList>
    </citation>
    <scope>NUCLEOTIDE SEQUENCE</scope>
    <source>
        <tissue evidence="2">Leaf</tissue>
    </source>
</reference>
<accession>A0A2P2J2A9</accession>
<dbReference type="EMBL" id="GGEC01007136">
    <property type="protein sequence ID" value="MBW87619.1"/>
    <property type="molecule type" value="Transcribed_RNA"/>
</dbReference>
<protein>
    <submittedName>
        <fullName evidence="2">Uncharacterized protein</fullName>
    </submittedName>
</protein>
<name>A0A2P2J2A9_RHIMU</name>
<evidence type="ECO:0000256" key="1">
    <source>
        <dbReference type="SAM" id="MobiDB-lite"/>
    </source>
</evidence>
<feature type="region of interest" description="Disordered" evidence="1">
    <location>
        <begin position="90"/>
        <end position="136"/>
    </location>
</feature>
<proteinExistence type="predicted"/>
<organism evidence="2">
    <name type="scientific">Rhizophora mucronata</name>
    <name type="common">Asiatic mangrove</name>
    <dbReference type="NCBI Taxonomy" id="61149"/>
    <lineage>
        <taxon>Eukaryota</taxon>
        <taxon>Viridiplantae</taxon>
        <taxon>Streptophyta</taxon>
        <taxon>Embryophyta</taxon>
        <taxon>Tracheophyta</taxon>
        <taxon>Spermatophyta</taxon>
        <taxon>Magnoliopsida</taxon>
        <taxon>eudicotyledons</taxon>
        <taxon>Gunneridae</taxon>
        <taxon>Pentapetalae</taxon>
        <taxon>rosids</taxon>
        <taxon>fabids</taxon>
        <taxon>Malpighiales</taxon>
        <taxon>Rhizophoraceae</taxon>
        <taxon>Rhizophora</taxon>
    </lineage>
</organism>
<sequence>MDPDRLHCLLDQIVRIVAGVHVKNTPESGTGNFGGPTFNANVNIVLFAWLERGPERPFKERKKENIGPARVRFIKNHHLGLVFKVPAIGAHPEGGPPDLEPENAHEPNVLESPNRDNVPVLGLLRVKPNKRTNGGD</sequence>
<evidence type="ECO:0000313" key="2">
    <source>
        <dbReference type="EMBL" id="MBW87619.1"/>
    </source>
</evidence>